<dbReference type="GO" id="GO:0004523">
    <property type="term" value="F:RNA-DNA hybrid ribonuclease activity"/>
    <property type="evidence" value="ECO:0007669"/>
    <property type="project" value="InterPro"/>
</dbReference>
<name>A0A0B2QJ82_GLYSO</name>
<organism evidence="2">
    <name type="scientific">Glycine soja</name>
    <name type="common">Wild soybean</name>
    <dbReference type="NCBI Taxonomy" id="3848"/>
    <lineage>
        <taxon>Eukaryota</taxon>
        <taxon>Viridiplantae</taxon>
        <taxon>Streptophyta</taxon>
        <taxon>Embryophyta</taxon>
        <taxon>Tracheophyta</taxon>
        <taxon>Spermatophyta</taxon>
        <taxon>Magnoliopsida</taxon>
        <taxon>eudicotyledons</taxon>
        <taxon>Gunneridae</taxon>
        <taxon>Pentapetalae</taxon>
        <taxon>rosids</taxon>
        <taxon>fabids</taxon>
        <taxon>Fabales</taxon>
        <taxon>Fabaceae</taxon>
        <taxon>Papilionoideae</taxon>
        <taxon>50 kb inversion clade</taxon>
        <taxon>NPAAA clade</taxon>
        <taxon>indigoferoid/millettioid clade</taxon>
        <taxon>Phaseoleae</taxon>
        <taxon>Glycine</taxon>
        <taxon>Glycine subgen. Soja</taxon>
    </lineage>
</organism>
<dbReference type="InterPro" id="IPR044730">
    <property type="entry name" value="RNase_H-like_dom_plant"/>
</dbReference>
<accession>A0A0B2QJ82</accession>
<gene>
    <name evidence="2" type="ORF">glysoja_036719</name>
</gene>
<dbReference type="AlphaFoldDB" id="A0A0B2QJ82"/>
<dbReference type="Pfam" id="PF13456">
    <property type="entry name" value="RVT_3"/>
    <property type="match status" value="1"/>
</dbReference>
<reference evidence="2" key="1">
    <citation type="submission" date="2014-07" db="EMBL/GenBank/DDBJ databases">
        <title>Identification of a novel salt tolerance gene in wild soybean by whole-genome sequencing.</title>
        <authorList>
            <person name="Lam H.-M."/>
            <person name="Qi X."/>
            <person name="Li M.-W."/>
            <person name="Liu X."/>
            <person name="Xie M."/>
            <person name="Ni M."/>
            <person name="Xu X."/>
        </authorList>
    </citation>
    <scope>NUCLEOTIDE SEQUENCE [LARGE SCALE GENOMIC DNA]</scope>
    <source>
        <tissue evidence="2">Root</tissue>
    </source>
</reference>
<dbReference type="Proteomes" id="UP000053555">
    <property type="component" value="Unassembled WGS sequence"/>
</dbReference>
<feature type="domain" description="RNase H type-1" evidence="1">
    <location>
        <begin position="1"/>
        <end position="71"/>
    </location>
</feature>
<dbReference type="PANTHER" id="PTHR34023">
    <property type="entry name" value="RNASE H DOMAIN-CONTAINING PROTEIN"/>
    <property type="match status" value="1"/>
</dbReference>
<dbReference type="InterPro" id="IPR012337">
    <property type="entry name" value="RNaseH-like_sf"/>
</dbReference>
<dbReference type="InterPro" id="IPR002156">
    <property type="entry name" value="RNaseH_domain"/>
</dbReference>
<dbReference type="InterPro" id="IPR036397">
    <property type="entry name" value="RNaseH_sf"/>
</dbReference>
<dbReference type="EMBL" id="KN658694">
    <property type="protein sequence ID" value="KHN19802.1"/>
    <property type="molecule type" value="Genomic_DNA"/>
</dbReference>
<feature type="non-terminal residue" evidence="2">
    <location>
        <position position="1"/>
    </location>
</feature>
<dbReference type="CDD" id="cd06222">
    <property type="entry name" value="RNase_H_like"/>
    <property type="match status" value="1"/>
</dbReference>
<sequence length="80" mass="8598">GLNLAGHKGFCLVICESDSKMALQFIEEGVVDCHPHAPLVAAIRLLMGLNWDVSFLHTFREGNFCADALAELGATNTSPL</sequence>
<dbReference type="SUPFAM" id="SSF53098">
    <property type="entry name" value="Ribonuclease H-like"/>
    <property type="match status" value="1"/>
</dbReference>
<dbReference type="GO" id="GO:0003676">
    <property type="term" value="F:nucleic acid binding"/>
    <property type="evidence" value="ECO:0007669"/>
    <property type="project" value="InterPro"/>
</dbReference>
<dbReference type="Gene3D" id="3.30.420.10">
    <property type="entry name" value="Ribonuclease H-like superfamily/Ribonuclease H"/>
    <property type="match status" value="1"/>
</dbReference>
<proteinExistence type="predicted"/>
<dbReference type="PANTHER" id="PTHR34023:SF5">
    <property type="entry name" value="RNASE H TYPE-1 DOMAIN-CONTAINING PROTEIN"/>
    <property type="match status" value="1"/>
</dbReference>
<feature type="non-terminal residue" evidence="2">
    <location>
        <position position="80"/>
    </location>
</feature>
<evidence type="ECO:0000313" key="2">
    <source>
        <dbReference type="EMBL" id="KHN19802.1"/>
    </source>
</evidence>
<evidence type="ECO:0000259" key="1">
    <source>
        <dbReference type="Pfam" id="PF13456"/>
    </source>
</evidence>
<protein>
    <recommendedName>
        <fullName evidence="1">RNase H type-1 domain-containing protein</fullName>
    </recommendedName>
</protein>